<organism evidence="1 2">
    <name type="scientific">Candidatus Syntrophocurvum alkaliphilum</name>
    <dbReference type="NCBI Taxonomy" id="2293317"/>
    <lineage>
        <taxon>Bacteria</taxon>
        <taxon>Bacillati</taxon>
        <taxon>Bacillota</taxon>
        <taxon>Clostridia</taxon>
        <taxon>Eubacteriales</taxon>
        <taxon>Syntrophomonadaceae</taxon>
        <taxon>Candidatus Syntrophocurvum</taxon>
    </lineage>
</organism>
<dbReference type="EMBL" id="CP046457">
    <property type="protein sequence ID" value="QGU00471.1"/>
    <property type="molecule type" value="Genomic_DNA"/>
</dbReference>
<dbReference type="RefSeq" id="WP_156204249.1">
    <property type="nucleotide sequence ID" value="NZ_CP046457.1"/>
</dbReference>
<keyword evidence="2" id="KW-1185">Reference proteome</keyword>
<gene>
    <name evidence="1" type="ORF">SYNTR_1877</name>
</gene>
<dbReference type="KEGG" id="salq:SYNTR_1877"/>
<protein>
    <submittedName>
        <fullName evidence="1">Uncharacterized protein</fullName>
    </submittedName>
</protein>
<sequence length="214" mass="24561">MEKVRIELVRDNIIGLRPVYTDGGNATEVFLSSGEVLLDYRGIKTVKAAFARNYAVDLQAQRQGIEREFNRKGGVLPFYLNNRVFIPLKMRQAIGENDLVYGFIDVKYVTEIREEERRKCRVYLSTGSDVEVLSGVNTANNSMILGNKVFDNIQDNKPDIKEIDFFKGIYKIFSTLSDVPDLKKKVKKMEEMIAEGEGSKYRVKKDEEENKKDN</sequence>
<proteinExistence type="predicted"/>
<evidence type="ECO:0000313" key="1">
    <source>
        <dbReference type="EMBL" id="QGU00471.1"/>
    </source>
</evidence>
<evidence type="ECO:0000313" key="2">
    <source>
        <dbReference type="Proteomes" id="UP000426444"/>
    </source>
</evidence>
<dbReference type="AlphaFoldDB" id="A0A6I6DMK2"/>
<dbReference type="OrthoDB" id="2082678at2"/>
<accession>A0A6I6DMK2</accession>
<name>A0A6I6DMK2_9FIRM</name>
<dbReference type="Proteomes" id="UP000426444">
    <property type="component" value="Chromosome"/>
</dbReference>
<reference evidence="2" key="1">
    <citation type="journal article" date="2019" name="Microbiology">
        <title>Complete Genome Sequence of an Uncultured Bacterium of the Candidate Phylum Bipolaricaulota.</title>
        <authorList>
            <person name="Kadnikov V.V."/>
            <person name="Mardanov A.V."/>
            <person name="Beletsky A.V."/>
            <person name="Frank Y.A."/>
            <person name="Karnachuk O.V."/>
            <person name="Ravin N.V."/>
        </authorList>
    </citation>
    <scope>NUCLEOTIDE SEQUENCE [LARGE SCALE GENOMIC DNA]</scope>
</reference>